<feature type="transmembrane region" description="Helical" evidence="5">
    <location>
        <begin position="453"/>
        <end position="474"/>
    </location>
</feature>
<evidence type="ECO:0000313" key="7">
    <source>
        <dbReference type="Proteomes" id="UP001443914"/>
    </source>
</evidence>
<accession>A0AAW1KED5</accession>
<feature type="transmembrane region" description="Helical" evidence="5">
    <location>
        <begin position="20"/>
        <end position="44"/>
    </location>
</feature>
<dbReference type="Pfam" id="PF06423">
    <property type="entry name" value="GWT1"/>
    <property type="match status" value="1"/>
</dbReference>
<evidence type="ECO:0000256" key="2">
    <source>
        <dbReference type="ARBA" id="ARBA00022692"/>
    </source>
</evidence>
<dbReference type="PIRSF" id="PIRSF017321">
    <property type="entry name" value="GWT1"/>
    <property type="match status" value="1"/>
</dbReference>
<feature type="transmembrane region" description="Helical" evidence="5">
    <location>
        <begin position="114"/>
        <end position="132"/>
    </location>
</feature>
<name>A0AAW1KED5_SAPOF</name>
<reference evidence="6" key="1">
    <citation type="submission" date="2024-03" db="EMBL/GenBank/DDBJ databases">
        <title>WGS assembly of Saponaria officinalis var. Norfolk2.</title>
        <authorList>
            <person name="Jenkins J."/>
            <person name="Shu S."/>
            <person name="Grimwood J."/>
            <person name="Barry K."/>
            <person name="Goodstein D."/>
            <person name="Schmutz J."/>
            <person name="Leebens-Mack J."/>
            <person name="Osbourn A."/>
        </authorList>
    </citation>
    <scope>NUCLEOTIDE SEQUENCE [LARGE SCALE GENOMIC DNA]</scope>
    <source>
        <strain evidence="6">JIC</strain>
    </source>
</reference>
<feature type="transmembrane region" description="Helical" evidence="5">
    <location>
        <begin position="316"/>
        <end position="336"/>
    </location>
</feature>
<keyword evidence="3 5" id="KW-1133">Transmembrane helix</keyword>
<evidence type="ECO:0000256" key="1">
    <source>
        <dbReference type="ARBA" id="ARBA00004141"/>
    </source>
</evidence>
<dbReference type="InterPro" id="IPR009447">
    <property type="entry name" value="PIGW/GWT1"/>
</dbReference>
<dbReference type="GO" id="GO:0072659">
    <property type="term" value="P:protein localization to plasma membrane"/>
    <property type="evidence" value="ECO:0007669"/>
    <property type="project" value="TreeGrafter"/>
</dbReference>
<organism evidence="6 7">
    <name type="scientific">Saponaria officinalis</name>
    <name type="common">Common soapwort</name>
    <name type="synonym">Lychnis saponaria</name>
    <dbReference type="NCBI Taxonomy" id="3572"/>
    <lineage>
        <taxon>Eukaryota</taxon>
        <taxon>Viridiplantae</taxon>
        <taxon>Streptophyta</taxon>
        <taxon>Embryophyta</taxon>
        <taxon>Tracheophyta</taxon>
        <taxon>Spermatophyta</taxon>
        <taxon>Magnoliopsida</taxon>
        <taxon>eudicotyledons</taxon>
        <taxon>Gunneridae</taxon>
        <taxon>Pentapetalae</taxon>
        <taxon>Caryophyllales</taxon>
        <taxon>Caryophyllaceae</taxon>
        <taxon>Caryophylleae</taxon>
        <taxon>Saponaria</taxon>
    </lineage>
</organism>
<feature type="transmembrane region" description="Helical" evidence="5">
    <location>
        <begin position="386"/>
        <end position="403"/>
    </location>
</feature>
<comment type="caution">
    <text evidence="6">The sequence shown here is derived from an EMBL/GenBank/DDBJ whole genome shotgun (WGS) entry which is preliminary data.</text>
</comment>
<feature type="transmembrane region" description="Helical" evidence="5">
    <location>
        <begin position="423"/>
        <end position="441"/>
    </location>
</feature>
<sequence length="479" mass="53533">MESSATLSFNPNKHLKEQFVSNLTGSSMLEIFSLATVIPVIVLLRRAIAFNYVSEYQMTGPHSSNFGVPSKSLKKSDDDTNCAMSFSAYMASMAMDFMLIVIPTLLILTVWSGWTNILALLLTVLLLILILVKRSCSSKQSVQTHDTIRKSISSFRVFTMLLTCLCILAVDFKIFPRRYAKTEAYGTGWMDLGVGSFVLANAFVSRQARNIHSSGLKIAFKSTCPLILLGLGRLVSTAGVDYQVHVGEYGVHWNFFFTLAGVSLLTSTINIHPKYCGIFGLLILIGYQTFLLQGLNTYLLSDVRGQDIISQNKEGIFSIFGYWGMYLIGVQISYHLFFRDNRTTSSHGVQTTRKRVFAIALVFWLLTVVLDQCVERVSRRMCNMAYVMLVMAVNFEVLAIFMLSEYSFGSNFTVFEGAFDKNLLASFLLANVLTGLVNLSLDTLFTSSIQALIILTSYAFALCFVMGAVDFYGIRLKFW</sequence>
<dbReference type="EMBL" id="JBDFQZ010000006">
    <property type="protein sequence ID" value="KAK9716203.1"/>
    <property type="molecule type" value="Genomic_DNA"/>
</dbReference>
<dbReference type="GO" id="GO:0016020">
    <property type="term" value="C:membrane"/>
    <property type="evidence" value="ECO:0007669"/>
    <property type="project" value="UniProtKB-SubCell"/>
</dbReference>
<keyword evidence="4 5" id="KW-0472">Membrane</keyword>
<dbReference type="PANTHER" id="PTHR20661:SF0">
    <property type="entry name" value="PHOSPHATIDYLINOSITOL-GLYCAN BIOSYNTHESIS CLASS W PROTEIN"/>
    <property type="match status" value="1"/>
</dbReference>
<comment type="subcellular location">
    <subcellularLocation>
        <location evidence="1">Membrane</location>
        <topology evidence="1">Multi-pass membrane protein</topology>
    </subcellularLocation>
</comment>
<dbReference type="PANTHER" id="PTHR20661">
    <property type="entry name" value="PHOSPHATIDYLINOSITOL-GLYCAN BIOSYNTHESIS CLASS W PROTEIN"/>
    <property type="match status" value="1"/>
</dbReference>
<feature type="transmembrane region" description="Helical" evidence="5">
    <location>
        <begin position="253"/>
        <end position="271"/>
    </location>
</feature>
<dbReference type="GO" id="GO:0006506">
    <property type="term" value="P:GPI anchor biosynthetic process"/>
    <property type="evidence" value="ECO:0007669"/>
    <property type="project" value="InterPro"/>
</dbReference>
<evidence type="ECO:0000313" key="6">
    <source>
        <dbReference type="EMBL" id="KAK9716203.1"/>
    </source>
</evidence>
<evidence type="ECO:0000256" key="3">
    <source>
        <dbReference type="ARBA" id="ARBA00022989"/>
    </source>
</evidence>
<feature type="transmembrane region" description="Helical" evidence="5">
    <location>
        <begin position="153"/>
        <end position="172"/>
    </location>
</feature>
<dbReference type="AlphaFoldDB" id="A0AAW1KED5"/>
<proteinExistence type="predicted"/>
<evidence type="ECO:0000256" key="4">
    <source>
        <dbReference type="ARBA" id="ARBA00023136"/>
    </source>
</evidence>
<feature type="transmembrane region" description="Helical" evidence="5">
    <location>
        <begin position="184"/>
        <end position="204"/>
    </location>
</feature>
<feature type="transmembrane region" description="Helical" evidence="5">
    <location>
        <begin position="277"/>
        <end position="295"/>
    </location>
</feature>
<evidence type="ECO:0000256" key="5">
    <source>
        <dbReference type="SAM" id="Phobius"/>
    </source>
</evidence>
<protein>
    <submittedName>
        <fullName evidence="6">Uncharacterized protein</fullName>
    </submittedName>
</protein>
<keyword evidence="7" id="KW-1185">Reference proteome</keyword>
<dbReference type="GO" id="GO:0005783">
    <property type="term" value="C:endoplasmic reticulum"/>
    <property type="evidence" value="ECO:0007669"/>
    <property type="project" value="TreeGrafter"/>
</dbReference>
<keyword evidence="2 5" id="KW-0812">Transmembrane</keyword>
<gene>
    <name evidence="6" type="ORF">RND81_06G218000</name>
</gene>
<dbReference type="GO" id="GO:0032216">
    <property type="term" value="F:glucosaminyl-phosphatidylinositol O-acyltransferase activity"/>
    <property type="evidence" value="ECO:0007669"/>
    <property type="project" value="TreeGrafter"/>
</dbReference>
<dbReference type="Proteomes" id="UP001443914">
    <property type="component" value="Unassembled WGS sequence"/>
</dbReference>
<feature type="transmembrane region" description="Helical" evidence="5">
    <location>
        <begin position="86"/>
        <end position="108"/>
    </location>
</feature>